<reference evidence="2" key="1">
    <citation type="submission" date="2022-10" db="EMBL/GenBank/DDBJ databases">
        <title>Streptomyces beihaiensis sp. nov., a chitin degrading actinobacterium, isolated from shrimp pond soil.</title>
        <authorList>
            <person name="Xie J."/>
            <person name="Shen N."/>
        </authorList>
    </citation>
    <scope>NUCLEOTIDE SEQUENCE</scope>
    <source>
        <strain evidence="2">GXMU-J5</strain>
    </source>
</reference>
<feature type="compositionally biased region" description="Basic and acidic residues" evidence="1">
    <location>
        <begin position="49"/>
        <end position="59"/>
    </location>
</feature>
<protein>
    <submittedName>
        <fullName evidence="2">Uncharacterized protein</fullName>
    </submittedName>
</protein>
<evidence type="ECO:0000256" key="1">
    <source>
        <dbReference type="SAM" id="MobiDB-lite"/>
    </source>
</evidence>
<accession>A0ABT3TT34</accession>
<feature type="region of interest" description="Disordered" evidence="1">
    <location>
        <begin position="40"/>
        <end position="59"/>
    </location>
</feature>
<proteinExistence type="predicted"/>
<comment type="caution">
    <text evidence="2">The sequence shown here is derived from an EMBL/GenBank/DDBJ whole genome shotgun (WGS) entry which is preliminary data.</text>
</comment>
<evidence type="ECO:0000313" key="3">
    <source>
        <dbReference type="Proteomes" id="UP001163064"/>
    </source>
</evidence>
<dbReference type="EMBL" id="JAPHNL010000090">
    <property type="protein sequence ID" value="MCX3060203.1"/>
    <property type="molecule type" value="Genomic_DNA"/>
</dbReference>
<dbReference type="Proteomes" id="UP001163064">
    <property type="component" value="Unassembled WGS sequence"/>
</dbReference>
<evidence type="ECO:0000313" key="2">
    <source>
        <dbReference type="EMBL" id="MCX3060203.1"/>
    </source>
</evidence>
<dbReference type="RefSeq" id="WP_266598617.1">
    <property type="nucleotide sequence ID" value="NZ_JAPHNL010000090.1"/>
</dbReference>
<keyword evidence="3" id="KW-1185">Reference proteome</keyword>
<organism evidence="2 3">
    <name type="scientific">Streptomyces beihaiensis</name>
    <dbReference type="NCBI Taxonomy" id="2984495"/>
    <lineage>
        <taxon>Bacteria</taxon>
        <taxon>Bacillati</taxon>
        <taxon>Actinomycetota</taxon>
        <taxon>Actinomycetes</taxon>
        <taxon>Kitasatosporales</taxon>
        <taxon>Streptomycetaceae</taxon>
        <taxon>Streptomyces</taxon>
    </lineage>
</organism>
<sequence length="59" mass="6607">MNDTAMNYLTVLFVFLLLAAPSLYGIAHDRRVDRQLREARAARGAAEQPPRRTDFTSAA</sequence>
<gene>
    <name evidence="2" type="ORF">OFY01_10640</name>
</gene>
<name>A0ABT3TT34_9ACTN</name>